<accession>A0A410RLD1</accession>
<evidence type="ECO:0000313" key="5">
    <source>
        <dbReference type="Proteomes" id="UP000288758"/>
    </source>
</evidence>
<comment type="function">
    <text evidence="2">Functions as a ribosomal silencing factor. Interacts with ribosomal protein uL14 (rplN), blocking formation of intersubunit bridge B8. Prevents association of the 30S and 50S ribosomal subunits and the formation of functional ribosomes, thus repressing translation.</text>
</comment>
<dbReference type="HAMAP" id="MF_01477">
    <property type="entry name" value="Iojap_RsfS"/>
    <property type="match status" value="1"/>
</dbReference>
<dbReference type="RefSeq" id="WP_205694742.1">
    <property type="nucleotide sequence ID" value="NZ_CP034669.1"/>
</dbReference>
<gene>
    <name evidence="4" type="primary">yqeL</name>
    <name evidence="2" type="synonym">rsfS</name>
    <name evidence="4" type="ORF">EJ065_1138</name>
</gene>
<reference evidence="4 5" key="1">
    <citation type="submission" date="2018-12" db="EMBL/GenBank/DDBJ databases">
        <title>Complete Genome Sequence of the Corallopyronin A producing Myxobacterium Corallococcus coralloides B035.</title>
        <authorList>
            <person name="Bouhired S.M."/>
            <person name="Rupp O."/>
            <person name="Blom J."/>
            <person name="Schaeberle T.F."/>
            <person name="Kehraus S."/>
            <person name="Schiefer A."/>
            <person name="Pfarr K."/>
            <person name="Goesmann A."/>
            <person name="Hoerauf A."/>
            <person name="Koenig G.M."/>
        </authorList>
    </citation>
    <scope>NUCLEOTIDE SEQUENCE [LARGE SCALE GENOMIC DNA]</scope>
    <source>
        <strain evidence="4 5">B035</strain>
    </source>
</reference>
<comment type="similarity">
    <text evidence="1 2">Belongs to the Iojap/RsfS family.</text>
</comment>
<dbReference type="SUPFAM" id="SSF81301">
    <property type="entry name" value="Nucleotidyltransferase"/>
    <property type="match status" value="1"/>
</dbReference>
<dbReference type="GO" id="GO:0017148">
    <property type="term" value="P:negative regulation of translation"/>
    <property type="evidence" value="ECO:0007669"/>
    <property type="project" value="UniProtKB-UniRule"/>
</dbReference>
<dbReference type="NCBIfam" id="TIGR00090">
    <property type="entry name" value="rsfS_iojap_ybeB"/>
    <property type="match status" value="1"/>
</dbReference>
<dbReference type="Pfam" id="PF02410">
    <property type="entry name" value="RsfS"/>
    <property type="match status" value="1"/>
</dbReference>
<organism evidence="4 5">
    <name type="scientific">Corallococcus coralloides</name>
    <name type="common">Myxococcus coralloides</name>
    <dbReference type="NCBI Taxonomy" id="184914"/>
    <lineage>
        <taxon>Bacteria</taxon>
        <taxon>Pseudomonadati</taxon>
        <taxon>Myxococcota</taxon>
        <taxon>Myxococcia</taxon>
        <taxon>Myxococcales</taxon>
        <taxon>Cystobacterineae</taxon>
        <taxon>Myxococcaceae</taxon>
        <taxon>Corallococcus</taxon>
    </lineage>
</organism>
<dbReference type="GO" id="GO:0090071">
    <property type="term" value="P:negative regulation of ribosome biogenesis"/>
    <property type="evidence" value="ECO:0007669"/>
    <property type="project" value="UniProtKB-UniRule"/>
</dbReference>
<keyword evidence="2" id="KW-0963">Cytoplasm</keyword>
<dbReference type="EMBL" id="CP034669">
    <property type="protein sequence ID" value="QAT82742.1"/>
    <property type="molecule type" value="Genomic_DNA"/>
</dbReference>
<dbReference type="GO" id="GO:0043023">
    <property type="term" value="F:ribosomal large subunit binding"/>
    <property type="evidence" value="ECO:0007669"/>
    <property type="project" value="TreeGrafter"/>
</dbReference>
<comment type="subunit">
    <text evidence="2">Interacts with ribosomal protein uL14 (rplN).</text>
</comment>
<dbReference type="GO" id="GO:0042256">
    <property type="term" value="P:cytosolic ribosome assembly"/>
    <property type="evidence" value="ECO:0007669"/>
    <property type="project" value="UniProtKB-UniRule"/>
</dbReference>
<evidence type="ECO:0000256" key="3">
    <source>
        <dbReference type="SAM" id="MobiDB-lite"/>
    </source>
</evidence>
<dbReference type="GO" id="GO:0005737">
    <property type="term" value="C:cytoplasm"/>
    <property type="evidence" value="ECO:0007669"/>
    <property type="project" value="UniProtKB-SubCell"/>
</dbReference>
<name>A0A410RLD1_CORCK</name>
<keyword evidence="2" id="KW-0678">Repressor</keyword>
<sequence length="181" mass="19633">MATKKKTPASKKAKAKSATRAPARKKTAAKKAKPGVRPPPRKKTAAARKKAPKAAPPPPLPKPAENAKARELARRIGDLLLDKKATDVVILDMRGMTSYADYIVIASGESDRQVSAMAENVQVQLKQGAQPLRPISTEGLETGQWVLLDYDDVVAHLFNGEVRAFYDLDGLWADAPRVKLS</sequence>
<dbReference type="Gene3D" id="3.30.460.10">
    <property type="entry name" value="Beta Polymerase, domain 2"/>
    <property type="match status" value="1"/>
</dbReference>
<dbReference type="InterPro" id="IPR004394">
    <property type="entry name" value="Iojap/RsfS/C7orf30"/>
</dbReference>
<dbReference type="InterPro" id="IPR043519">
    <property type="entry name" value="NT_sf"/>
</dbReference>
<feature type="region of interest" description="Disordered" evidence="3">
    <location>
        <begin position="1"/>
        <end position="67"/>
    </location>
</feature>
<evidence type="ECO:0000313" key="4">
    <source>
        <dbReference type="EMBL" id="QAT82742.1"/>
    </source>
</evidence>
<feature type="compositionally biased region" description="Basic residues" evidence="3">
    <location>
        <begin position="1"/>
        <end position="52"/>
    </location>
</feature>
<dbReference type="PANTHER" id="PTHR21043:SF0">
    <property type="entry name" value="MITOCHONDRIAL ASSEMBLY OF RIBOSOMAL LARGE SUBUNIT PROTEIN 1"/>
    <property type="match status" value="1"/>
</dbReference>
<comment type="subcellular location">
    <subcellularLocation>
        <location evidence="2">Cytoplasm</location>
    </subcellularLocation>
</comment>
<protein>
    <recommendedName>
        <fullName evidence="2">Ribosomal silencing factor RsfS</fullName>
    </recommendedName>
</protein>
<evidence type="ECO:0000256" key="2">
    <source>
        <dbReference type="HAMAP-Rule" id="MF_01477"/>
    </source>
</evidence>
<proteinExistence type="inferred from homology"/>
<dbReference type="AlphaFoldDB" id="A0A410RLD1"/>
<evidence type="ECO:0000256" key="1">
    <source>
        <dbReference type="ARBA" id="ARBA00010574"/>
    </source>
</evidence>
<dbReference type="Proteomes" id="UP000288758">
    <property type="component" value="Chromosome"/>
</dbReference>
<keyword evidence="2" id="KW-0810">Translation regulation</keyword>
<dbReference type="PANTHER" id="PTHR21043">
    <property type="entry name" value="IOJAP SUPERFAMILY ORTHOLOG"/>
    <property type="match status" value="1"/>
</dbReference>